<organism evidence="1 2">
    <name type="scientific">Cairina moschata</name>
    <name type="common">Muscovy duck</name>
    <dbReference type="NCBI Taxonomy" id="8855"/>
    <lineage>
        <taxon>Eukaryota</taxon>
        <taxon>Metazoa</taxon>
        <taxon>Chordata</taxon>
        <taxon>Craniata</taxon>
        <taxon>Vertebrata</taxon>
        <taxon>Euteleostomi</taxon>
        <taxon>Archelosauria</taxon>
        <taxon>Archosauria</taxon>
        <taxon>Dinosauria</taxon>
        <taxon>Saurischia</taxon>
        <taxon>Theropoda</taxon>
        <taxon>Coelurosauria</taxon>
        <taxon>Aves</taxon>
        <taxon>Neognathae</taxon>
        <taxon>Galloanserae</taxon>
        <taxon>Anseriformes</taxon>
        <taxon>Anatidae</taxon>
        <taxon>Anatinae</taxon>
        <taxon>Cairina</taxon>
    </lineage>
</organism>
<keyword evidence="2" id="KW-1185">Reference proteome</keyword>
<dbReference type="AlphaFoldDB" id="A0A8C3CN87"/>
<dbReference type="Proteomes" id="UP000694556">
    <property type="component" value="Chromosome 3"/>
</dbReference>
<protein>
    <submittedName>
        <fullName evidence="1">Uncharacterized protein</fullName>
    </submittedName>
</protein>
<proteinExistence type="predicted"/>
<accession>A0A8C3CN87</accession>
<sequence length="96" mass="10852">GFQREKNNLFVQQSIDGLEEKLALCRQSMEEVDLKLRREKLSPEGRYGKRARVSSGIYRERFIKPVLHPAKQCPKFGCVVAELGSGLLGSRLAVSF</sequence>
<name>A0A8C3CN87_CAIMO</name>
<reference evidence="1" key="2">
    <citation type="submission" date="2025-08" db="UniProtKB">
        <authorList>
            <consortium name="Ensembl"/>
        </authorList>
    </citation>
    <scope>IDENTIFICATION</scope>
</reference>
<reference evidence="1" key="3">
    <citation type="submission" date="2025-09" db="UniProtKB">
        <authorList>
            <consortium name="Ensembl"/>
        </authorList>
    </citation>
    <scope>IDENTIFICATION</scope>
</reference>
<dbReference type="Pfam" id="PF15188">
    <property type="entry name" value="CCDC-167"/>
    <property type="match status" value="1"/>
</dbReference>
<dbReference type="Ensembl" id="ENSCMMT00000024049.1">
    <property type="protein sequence ID" value="ENSCMMP00000021955.1"/>
    <property type="gene ID" value="ENSCMMG00000013817.1"/>
</dbReference>
<dbReference type="InterPro" id="IPR028194">
    <property type="entry name" value="CC167"/>
</dbReference>
<evidence type="ECO:0000313" key="2">
    <source>
        <dbReference type="Proteomes" id="UP000694556"/>
    </source>
</evidence>
<evidence type="ECO:0000313" key="1">
    <source>
        <dbReference type="Ensembl" id="ENSCMMP00000021955.1"/>
    </source>
</evidence>
<reference evidence="1" key="1">
    <citation type="submission" date="2018-09" db="EMBL/GenBank/DDBJ databases">
        <title>Common duck and Muscovy duck high density SNP chip.</title>
        <authorList>
            <person name="Vignal A."/>
            <person name="Thebault N."/>
            <person name="Warren W.C."/>
        </authorList>
    </citation>
    <scope>NUCLEOTIDE SEQUENCE [LARGE SCALE GENOMIC DNA]</scope>
</reference>